<name>L9XMN3_9EURY</name>
<organism evidence="2 3">
    <name type="scientific">Natronolimnohabitans innermongolicus JCM 12255</name>
    <dbReference type="NCBI Taxonomy" id="1227499"/>
    <lineage>
        <taxon>Archaea</taxon>
        <taxon>Methanobacteriati</taxon>
        <taxon>Methanobacteriota</taxon>
        <taxon>Stenosarchaea group</taxon>
        <taxon>Halobacteria</taxon>
        <taxon>Halobacteriales</taxon>
        <taxon>Natrialbaceae</taxon>
        <taxon>Natronolimnohabitans</taxon>
    </lineage>
</organism>
<keyword evidence="3" id="KW-1185">Reference proteome</keyword>
<proteinExistence type="predicted"/>
<dbReference type="PROSITE" id="PS51257">
    <property type="entry name" value="PROKAR_LIPOPROTEIN"/>
    <property type="match status" value="1"/>
</dbReference>
<reference evidence="2 3" key="1">
    <citation type="journal article" date="2014" name="PLoS Genet.">
        <title>Phylogenetically driven sequencing of extremely halophilic archaea reveals strategies for static and dynamic osmo-response.</title>
        <authorList>
            <person name="Becker E.A."/>
            <person name="Seitzer P.M."/>
            <person name="Tritt A."/>
            <person name="Larsen D."/>
            <person name="Krusor M."/>
            <person name="Yao A.I."/>
            <person name="Wu D."/>
            <person name="Madern D."/>
            <person name="Eisen J.A."/>
            <person name="Darling A.E."/>
            <person name="Facciotti M.T."/>
        </authorList>
    </citation>
    <scope>NUCLEOTIDE SEQUENCE [LARGE SCALE GENOMIC DNA]</scope>
    <source>
        <strain evidence="2 3">JCM 12255</strain>
    </source>
</reference>
<dbReference type="EMBL" id="AOHZ01000009">
    <property type="protein sequence ID" value="ELY61923.1"/>
    <property type="molecule type" value="Genomic_DNA"/>
</dbReference>
<gene>
    <name evidence="2" type="ORF">C493_01545</name>
</gene>
<comment type="caution">
    <text evidence="2">The sequence shown here is derived from an EMBL/GenBank/DDBJ whole genome shotgun (WGS) entry which is preliminary data.</text>
</comment>
<dbReference type="Proteomes" id="UP000011602">
    <property type="component" value="Unassembled WGS sequence"/>
</dbReference>
<evidence type="ECO:0000313" key="3">
    <source>
        <dbReference type="Proteomes" id="UP000011602"/>
    </source>
</evidence>
<protein>
    <recommendedName>
        <fullName evidence="4">Lipoprotein</fullName>
    </recommendedName>
</protein>
<accession>L9XMN3</accession>
<feature type="compositionally biased region" description="Acidic residues" evidence="1">
    <location>
        <begin position="31"/>
        <end position="47"/>
    </location>
</feature>
<sequence>MCAGRTRREVLCVSTGLGLALTAGCLSDSDAASDDDTGNGNDADGDETGNGADDEAAHLTAQDVLLETAAWGDFDATKLEFEAFDLTAIDAVSRSLPDGAGDELRGEAFDLVSGADELLGAENVETTFAFEVPNSYESHGRMRCEGLLGSFDVASVRSEIDVDDDQITRRTVAGFDLYTETSSTGRTSWLTALGSELVLDIEGDVDADEVETLLEGFDSGQATSEVAEYATLEAFVGSLDGAVVFGELAPTGQYGENGFGVSLDLGAERTVVRYVFFYDDGPTEDVVERIESDLEGEQPSSEYDETSVDADDRAVVVSFAVETERFDLRNW</sequence>
<evidence type="ECO:0000256" key="1">
    <source>
        <dbReference type="SAM" id="MobiDB-lite"/>
    </source>
</evidence>
<feature type="region of interest" description="Disordered" evidence="1">
    <location>
        <begin position="30"/>
        <end position="53"/>
    </location>
</feature>
<evidence type="ECO:0000313" key="2">
    <source>
        <dbReference type="EMBL" id="ELY61923.1"/>
    </source>
</evidence>
<dbReference type="RefSeq" id="WP_007257623.1">
    <property type="nucleotide sequence ID" value="NZ_AOHZ01000009.1"/>
</dbReference>
<dbReference type="AlphaFoldDB" id="L9XMN3"/>
<evidence type="ECO:0008006" key="4">
    <source>
        <dbReference type="Google" id="ProtNLM"/>
    </source>
</evidence>